<evidence type="ECO:0000313" key="2">
    <source>
        <dbReference type="EMBL" id="KAJ0970519.1"/>
    </source>
</evidence>
<keyword evidence="3" id="KW-1185">Reference proteome</keyword>
<dbReference type="GO" id="GO:0070973">
    <property type="term" value="P:protein localization to endoplasmic reticulum exit site"/>
    <property type="evidence" value="ECO:0007669"/>
    <property type="project" value="TreeGrafter"/>
</dbReference>
<dbReference type="GO" id="GO:0012507">
    <property type="term" value="C:ER to Golgi transport vesicle membrane"/>
    <property type="evidence" value="ECO:0007669"/>
    <property type="project" value="TreeGrafter"/>
</dbReference>
<reference evidence="2" key="2">
    <citation type="journal article" date="2022" name="Hortic Res">
        <title>The genome of Dioscorea zingiberensis sheds light on the biosynthesis, origin and evolution of the medicinally important diosgenin saponins.</title>
        <authorList>
            <person name="Li Y."/>
            <person name="Tan C."/>
            <person name="Li Z."/>
            <person name="Guo J."/>
            <person name="Li S."/>
            <person name="Chen X."/>
            <person name="Wang C."/>
            <person name="Dai X."/>
            <person name="Yang H."/>
            <person name="Song W."/>
            <person name="Hou L."/>
            <person name="Xu J."/>
            <person name="Tong Z."/>
            <person name="Xu A."/>
            <person name="Yuan X."/>
            <person name="Wang W."/>
            <person name="Yang Q."/>
            <person name="Chen L."/>
            <person name="Sun Z."/>
            <person name="Wang K."/>
            <person name="Pan B."/>
            <person name="Chen J."/>
            <person name="Bao Y."/>
            <person name="Liu F."/>
            <person name="Qi X."/>
            <person name="Gang D.R."/>
            <person name="Wen J."/>
            <person name="Li J."/>
        </authorList>
    </citation>
    <scope>NUCLEOTIDE SEQUENCE</scope>
    <source>
        <strain evidence="2">Dzin_1.0</strain>
    </source>
</reference>
<sequence>MAFPPPDQVEDQTDEDFFDKLVGDDDLGVTGSRSLPTDMVRAVSSLSIEDAGESLEESGDGGSILGDEDHKQNSVPSASEDSEKVVATEPMVGTANEIETPVPSIEKSGGSKVKEVQWSAFNADLQQSDSGGFGLFSDFLEESSDGPAEFLQNDSNSVFTEKPNADSTGDTTSSGQQEGQFYNSSHEQVADTNDLQYWENLYPGWKYGVSTGQCGMDGQQGFHARNIQVAGDGFVVNQRSDISYLQASKSAVETIAEDSTMARCSVESSFSGERRIPI</sequence>
<feature type="compositionally biased region" description="Acidic residues" evidence="1">
    <location>
        <begin position="50"/>
        <end position="59"/>
    </location>
</feature>
<reference evidence="2" key="1">
    <citation type="submission" date="2021-03" db="EMBL/GenBank/DDBJ databases">
        <authorList>
            <person name="Li Z."/>
            <person name="Yang C."/>
        </authorList>
    </citation>
    <scope>NUCLEOTIDE SEQUENCE</scope>
    <source>
        <strain evidence="2">Dzin_1.0</strain>
        <tissue evidence="2">Leaf</tissue>
    </source>
</reference>
<feature type="compositionally biased region" description="Polar residues" evidence="1">
    <location>
        <begin position="152"/>
        <end position="186"/>
    </location>
</feature>
<feature type="region of interest" description="Disordered" evidence="1">
    <location>
        <begin position="48"/>
        <end position="110"/>
    </location>
</feature>
<comment type="caution">
    <text evidence="2">The sequence shown here is derived from an EMBL/GenBank/DDBJ whole genome shotgun (WGS) entry which is preliminary data.</text>
</comment>
<proteinExistence type="predicted"/>
<dbReference type="AlphaFoldDB" id="A0A9D5HBI6"/>
<evidence type="ECO:0000313" key="3">
    <source>
        <dbReference type="Proteomes" id="UP001085076"/>
    </source>
</evidence>
<dbReference type="GO" id="GO:0007030">
    <property type="term" value="P:Golgi organization"/>
    <property type="evidence" value="ECO:0007669"/>
    <property type="project" value="TreeGrafter"/>
</dbReference>
<evidence type="ECO:0000256" key="1">
    <source>
        <dbReference type="SAM" id="MobiDB-lite"/>
    </source>
</evidence>
<gene>
    <name evidence="2" type="ORF">J5N97_018478</name>
</gene>
<organism evidence="2 3">
    <name type="scientific">Dioscorea zingiberensis</name>
    <dbReference type="NCBI Taxonomy" id="325984"/>
    <lineage>
        <taxon>Eukaryota</taxon>
        <taxon>Viridiplantae</taxon>
        <taxon>Streptophyta</taxon>
        <taxon>Embryophyta</taxon>
        <taxon>Tracheophyta</taxon>
        <taxon>Spermatophyta</taxon>
        <taxon>Magnoliopsida</taxon>
        <taxon>Liliopsida</taxon>
        <taxon>Dioscoreales</taxon>
        <taxon>Dioscoreaceae</taxon>
        <taxon>Dioscorea</taxon>
    </lineage>
</organism>
<dbReference type="PANTHER" id="PTHR13402:SF6">
    <property type="entry name" value="SECRETORY 16, ISOFORM I"/>
    <property type="match status" value="1"/>
</dbReference>
<accession>A0A9D5HBI6</accession>
<feature type="region of interest" description="Disordered" evidence="1">
    <location>
        <begin position="144"/>
        <end position="186"/>
    </location>
</feature>
<dbReference type="GO" id="GO:0070971">
    <property type="term" value="C:endoplasmic reticulum exit site"/>
    <property type="evidence" value="ECO:0007669"/>
    <property type="project" value="TreeGrafter"/>
</dbReference>
<dbReference type="EMBL" id="JAGGNH010000005">
    <property type="protein sequence ID" value="KAJ0970519.1"/>
    <property type="molecule type" value="Genomic_DNA"/>
</dbReference>
<dbReference type="PANTHER" id="PTHR13402">
    <property type="entry name" value="RGPR-RELATED"/>
    <property type="match status" value="1"/>
</dbReference>
<dbReference type="OrthoDB" id="8918678at2759"/>
<name>A0A9D5HBI6_9LILI</name>
<dbReference type="Proteomes" id="UP001085076">
    <property type="component" value="Miscellaneous, Linkage group lg05"/>
</dbReference>
<protein>
    <submittedName>
        <fullName evidence="2">Uncharacterized protein</fullName>
    </submittedName>
</protein>